<protein>
    <submittedName>
        <fullName evidence="1">Uncharacterized protein</fullName>
    </submittedName>
</protein>
<evidence type="ECO:0000313" key="2">
    <source>
        <dbReference type="Proteomes" id="UP000440041"/>
    </source>
</evidence>
<name>A0A6A2W451_9BIFI</name>
<reference evidence="1 2" key="1">
    <citation type="submission" date="2019-09" db="EMBL/GenBank/DDBJ databases">
        <title>Characterization of the phylogenetic diversity of two novel species belonging to the genus Bifidobacterium: Bifidobacterium cebidarum sp. nov. and Bifidobacterium leontopitheci sp. nov.</title>
        <authorList>
            <person name="Lugli G.A."/>
            <person name="Duranti S."/>
            <person name="Milani C."/>
            <person name="Turroni F."/>
            <person name="Ventura M."/>
        </authorList>
    </citation>
    <scope>NUCLEOTIDE SEQUENCE [LARGE SCALE GENOMIC DNA]</scope>
    <source>
        <strain evidence="1 2">DSM 100238</strain>
    </source>
</reference>
<organism evidence="1 2">
    <name type="scientific">Bifidobacterium apri</name>
    <dbReference type="NCBI Taxonomy" id="1769423"/>
    <lineage>
        <taxon>Bacteria</taxon>
        <taxon>Bacillati</taxon>
        <taxon>Actinomycetota</taxon>
        <taxon>Actinomycetes</taxon>
        <taxon>Bifidobacteriales</taxon>
        <taxon>Bifidobacteriaceae</taxon>
        <taxon>Bifidobacterium</taxon>
    </lineage>
</organism>
<dbReference type="EMBL" id="WBSO01000003">
    <property type="protein sequence ID" value="KAB8299734.1"/>
    <property type="molecule type" value="Genomic_DNA"/>
</dbReference>
<keyword evidence="2" id="KW-1185">Reference proteome</keyword>
<comment type="caution">
    <text evidence="1">The sequence shown here is derived from an EMBL/GenBank/DDBJ whole genome shotgun (WGS) entry which is preliminary data.</text>
</comment>
<dbReference type="AlphaFoldDB" id="A0A6A2W451"/>
<gene>
    <name evidence="1" type="ORF">DSM100238_0768</name>
</gene>
<accession>A0A6A2W451</accession>
<sequence length="30" mass="3612">MIMEIQGATTNDIDSIEKYMETYTMRKKRN</sequence>
<dbReference type="Proteomes" id="UP000440041">
    <property type="component" value="Unassembled WGS sequence"/>
</dbReference>
<proteinExistence type="predicted"/>
<evidence type="ECO:0000313" key="1">
    <source>
        <dbReference type="EMBL" id="KAB8299734.1"/>
    </source>
</evidence>